<gene>
    <name evidence="2" type="ORF">H074_28393</name>
</gene>
<keyword evidence="1" id="KW-0175">Coiled coil</keyword>
<evidence type="ECO:0000256" key="1">
    <source>
        <dbReference type="SAM" id="Coils"/>
    </source>
</evidence>
<comment type="caution">
    <text evidence="2">The sequence shown here is derived from an EMBL/GenBank/DDBJ whole genome shotgun (WGS) entry which is preliminary data.</text>
</comment>
<dbReference type="Proteomes" id="UP000054226">
    <property type="component" value="Unassembled WGS sequence"/>
</dbReference>
<organism evidence="2 3">
    <name type="scientific">Amycolatopsis decaplanina DSM 44594</name>
    <dbReference type="NCBI Taxonomy" id="1284240"/>
    <lineage>
        <taxon>Bacteria</taxon>
        <taxon>Bacillati</taxon>
        <taxon>Actinomycetota</taxon>
        <taxon>Actinomycetes</taxon>
        <taxon>Pseudonocardiales</taxon>
        <taxon>Pseudonocardiaceae</taxon>
        <taxon>Amycolatopsis</taxon>
    </lineage>
</organism>
<proteinExistence type="predicted"/>
<feature type="non-terminal residue" evidence="2">
    <location>
        <position position="381"/>
    </location>
</feature>
<evidence type="ECO:0000313" key="2">
    <source>
        <dbReference type="EMBL" id="EME54281.1"/>
    </source>
</evidence>
<accession>M2WZU3</accession>
<keyword evidence="3" id="KW-1185">Reference proteome</keyword>
<dbReference type="EMBL" id="AOHO01000070">
    <property type="protein sequence ID" value="EME54281.1"/>
    <property type="molecule type" value="Genomic_DNA"/>
</dbReference>
<dbReference type="AlphaFoldDB" id="M2WZU3"/>
<name>M2WZU3_9PSEU</name>
<evidence type="ECO:0000313" key="3">
    <source>
        <dbReference type="Proteomes" id="UP000054226"/>
    </source>
</evidence>
<sequence length="381" mass="39378">MTIPLGRHTDASVKGWQSSGLKLPADVLVEGFRGAADIREGVVRAIKSAGAKAGLTSSETGAMNTLALSVTNTVIRANLVKTSAASLPLPTLYTMSLAGGQEAKVKIYSRLSGAQIAGLSDSVRFDQSAKILESFLSDTARSGTAGAQLVGGDGGITDRADNLHIPGGADVQAAMASGQLSGVTAGLRTVTLQDTGRSGLIKFDTEHLIVADVGGVTSAVVVELPGSALPRVINADLAKVLGAPLPAKASLAQNRVSQASALWRAKESILHRKQGAADQKWFELQAVEQRLREVAGVPDETGLDARIAAQRARVAASVAILQSTGIGSRAEAKEQSKRLAAELATEETNLDTADQELAQARAELAVAARAADVARAVWLRA</sequence>
<reference evidence="2 3" key="1">
    <citation type="journal article" date="2013" name="Genome Announc.">
        <title>Draft Genome Sequence of Amycolatopsis decaplanina Strain DSM 44594T.</title>
        <authorList>
            <person name="Kaur N."/>
            <person name="Kumar S."/>
            <person name="Bala M."/>
            <person name="Raghava G.P."/>
            <person name="Mayilraj S."/>
        </authorList>
    </citation>
    <scope>NUCLEOTIDE SEQUENCE [LARGE SCALE GENOMIC DNA]</scope>
    <source>
        <strain evidence="2 3">DSM 44594</strain>
    </source>
</reference>
<feature type="coiled-coil region" evidence="1">
    <location>
        <begin position="329"/>
        <end position="370"/>
    </location>
</feature>
<protein>
    <submittedName>
        <fullName evidence="2">Uncharacterized protein</fullName>
    </submittedName>
</protein>